<accession>A0A8J3IHK9</accession>
<name>A0A8J3IHK9_9CHLR</name>
<comment type="caution">
    <text evidence="1">The sequence shown here is derived from an EMBL/GenBank/DDBJ whole genome shotgun (WGS) entry which is preliminary data.</text>
</comment>
<sequence length="81" mass="8738">MPLVSSVATSMFEPVGAGLTTCEAQMPGGPELVAISVRIGATANLYSAHAHFTEELEDNATVYYFDGYQTTIKRFTMTELS</sequence>
<dbReference type="Proteomes" id="UP000612362">
    <property type="component" value="Unassembled WGS sequence"/>
</dbReference>
<dbReference type="EMBL" id="BNJF01000011">
    <property type="protein sequence ID" value="GHO51279.1"/>
    <property type="molecule type" value="Genomic_DNA"/>
</dbReference>
<evidence type="ECO:0000313" key="2">
    <source>
        <dbReference type="Proteomes" id="UP000612362"/>
    </source>
</evidence>
<organism evidence="1 2">
    <name type="scientific">Ktedonospora formicarum</name>
    <dbReference type="NCBI Taxonomy" id="2778364"/>
    <lineage>
        <taxon>Bacteria</taxon>
        <taxon>Bacillati</taxon>
        <taxon>Chloroflexota</taxon>
        <taxon>Ktedonobacteria</taxon>
        <taxon>Ktedonobacterales</taxon>
        <taxon>Ktedonobacteraceae</taxon>
        <taxon>Ktedonospora</taxon>
    </lineage>
</organism>
<protein>
    <submittedName>
        <fullName evidence="1">Uncharacterized protein</fullName>
    </submittedName>
</protein>
<proteinExistence type="predicted"/>
<keyword evidence="2" id="KW-1185">Reference proteome</keyword>
<gene>
    <name evidence="1" type="ORF">KSX_94420</name>
</gene>
<evidence type="ECO:0000313" key="1">
    <source>
        <dbReference type="EMBL" id="GHO51279.1"/>
    </source>
</evidence>
<reference evidence="1" key="1">
    <citation type="submission" date="2020-10" db="EMBL/GenBank/DDBJ databases">
        <title>Taxonomic study of unclassified bacteria belonging to the class Ktedonobacteria.</title>
        <authorList>
            <person name="Yabe S."/>
            <person name="Wang C.M."/>
            <person name="Zheng Y."/>
            <person name="Sakai Y."/>
            <person name="Cavaletti L."/>
            <person name="Monciardini P."/>
            <person name="Donadio S."/>
        </authorList>
    </citation>
    <scope>NUCLEOTIDE SEQUENCE</scope>
    <source>
        <strain evidence="1">SOSP1-1</strain>
    </source>
</reference>
<dbReference type="AlphaFoldDB" id="A0A8J3IHK9"/>
<dbReference type="RefSeq" id="WP_220200206.1">
    <property type="nucleotide sequence ID" value="NZ_BNJF01000011.1"/>
</dbReference>